<comment type="caution">
    <text evidence="1">The sequence shown here is derived from an EMBL/GenBank/DDBJ whole genome shotgun (WGS) entry which is preliminary data.</text>
</comment>
<protein>
    <submittedName>
        <fullName evidence="1">Uncharacterized protein</fullName>
    </submittedName>
</protein>
<reference evidence="1" key="2">
    <citation type="journal article" date="2023" name="Int. J. Mol. Sci.">
        <title>De Novo Assembly and Annotation of 11 Diverse Shrub Willow (Salix) Genomes Reveals Novel Gene Organization in Sex-Linked Regions.</title>
        <authorList>
            <person name="Hyden B."/>
            <person name="Feng K."/>
            <person name="Yates T.B."/>
            <person name="Jawdy S."/>
            <person name="Cereghino C."/>
            <person name="Smart L.B."/>
            <person name="Muchero W."/>
        </authorList>
    </citation>
    <scope>NUCLEOTIDE SEQUENCE</scope>
    <source>
        <tissue evidence="1">Shoot tip</tissue>
    </source>
</reference>
<evidence type="ECO:0000313" key="1">
    <source>
        <dbReference type="EMBL" id="KAJ6734910.1"/>
    </source>
</evidence>
<accession>A0A9Q0ZHL4</accession>
<evidence type="ECO:0000313" key="2">
    <source>
        <dbReference type="Proteomes" id="UP001151532"/>
    </source>
</evidence>
<dbReference type="AlphaFoldDB" id="A0A9Q0ZHL4"/>
<feature type="non-terminal residue" evidence="1">
    <location>
        <position position="72"/>
    </location>
</feature>
<dbReference type="Proteomes" id="UP001151532">
    <property type="component" value="Chromosome 17"/>
</dbReference>
<organism evidence="1 2">
    <name type="scientific">Salix purpurea</name>
    <name type="common">Purple osier willow</name>
    <dbReference type="NCBI Taxonomy" id="77065"/>
    <lineage>
        <taxon>Eukaryota</taxon>
        <taxon>Viridiplantae</taxon>
        <taxon>Streptophyta</taxon>
        <taxon>Embryophyta</taxon>
        <taxon>Tracheophyta</taxon>
        <taxon>Spermatophyta</taxon>
        <taxon>Magnoliopsida</taxon>
        <taxon>eudicotyledons</taxon>
        <taxon>Gunneridae</taxon>
        <taxon>Pentapetalae</taxon>
        <taxon>rosids</taxon>
        <taxon>fabids</taxon>
        <taxon>Malpighiales</taxon>
        <taxon>Salicaceae</taxon>
        <taxon>Saliceae</taxon>
        <taxon>Salix</taxon>
    </lineage>
</organism>
<reference evidence="1" key="1">
    <citation type="submission" date="2022-11" db="EMBL/GenBank/DDBJ databases">
        <authorList>
            <person name="Hyden B.L."/>
            <person name="Feng K."/>
            <person name="Yates T."/>
            <person name="Jawdy S."/>
            <person name="Smart L.B."/>
            <person name="Muchero W."/>
        </authorList>
    </citation>
    <scope>NUCLEOTIDE SEQUENCE</scope>
    <source>
        <tissue evidence="1">Shoot tip</tissue>
    </source>
</reference>
<keyword evidence="2" id="KW-1185">Reference proteome</keyword>
<proteinExistence type="predicted"/>
<gene>
    <name evidence="1" type="ORF">OIU79_002062</name>
</gene>
<sequence length="72" mass="8545">MDVWLLAQLLEQRLEILELLEPLERLDLPAQQRDRPTLLLPPDRPTLLPWLECWWSLSAAKREKEKLGLLCM</sequence>
<name>A0A9Q0ZHL4_SALPP</name>
<dbReference type="EMBL" id="JAPFFK010000011">
    <property type="protein sequence ID" value="KAJ6734910.1"/>
    <property type="molecule type" value="Genomic_DNA"/>
</dbReference>